<dbReference type="Pfam" id="PF02491">
    <property type="entry name" value="SHS2_FTSA"/>
    <property type="match status" value="1"/>
</dbReference>
<dbReference type="GO" id="GO:0051301">
    <property type="term" value="P:cell division"/>
    <property type="evidence" value="ECO:0007669"/>
    <property type="project" value="UniProtKB-KW"/>
</dbReference>
<protein>
    <submittedName>
        <fullName evidence="6">Cell division protein FtsA</fullName>
    </submittedName>
</protein>
<dbReference type="EMBL" id="DTLI01000170">
    <property type="protein sequence ID" value="HHS52639.1"/>
    <property type="molecule type" value="Genomic_DNA"/>
</dbReference>
<dbReference type="SUPFAM" id="SSF53067">
    <property type="entry name" value="Actin-like ATPase domain"/>
    <property type="match status" value="2"/>
</dbReference>
<keyword evidence="3" id="KW-0472">Membrane</keyword>
<keyword evidence="2 6" id="KW-0132">Cell division</keyword>
<name>A0A7C6EDH6_UNCW3</name>
<accession>A0A7C6EDH6</accession>
<gene>
    <name evidence="6" type="primary">ftsA</name>
    <name evidence="6" type="ORF">ENW73_07235</name>
</gene>
<dbReference type="InterPro" id="IPR050696">
    <property type="entry name" value="FtsA/MreB"/>
</dbReference>
<dbReference type="Gene3D" id="3.30.420.40">
    <property type="match status" value="1"/>
</dbReference>
<evidence type="ECO:0000256" key="3">
    <source>
        <dbReference type="ARBA" id="ARBA00023136"/>
    </source>
</evidence>
<dbReference type="PANTHER" id="PTHR32432:SF4">
    <property type="entry name" value="CELL DIVISION PROTEIN FTSA"/>
    <property type="match status" value="1"/>
</dbReference>
<dbReference type="Pfam" id="PF14450">
    <property type="entry name" value="FtsA"/>
    <property type="match status" value="1"/>
</dbReference>
<dbReference type="GO" id="GO:0009898">
    <property type="term" value="C:cytoplasmic side of plasma membrane"/>
    <property type="evidence" value="ECO:0007669"/>
    <property type="project" value="TreeGrafter"/>
</dbReference>
<dbReference type="GO" id="GO:0032153">
    <property type="term" value="C:cell division site"/>
    <property type="evidence" value="ECO:0007669"/>
    <property type="project" value="TreeGrafter"/>
</dbReference>
<dbReference type="PANTHER" id="PTHR32432">
    <property type="entry name" value="CELL DIVISION PROTEIN FTSA-RELATED"/>
    <property type="match status" value="1"/>
</dbReference>
<dbReference type="Gene3D" id="3.30.1490.110">
    <property type="match status" value="1"/>
</dbReference>
<evidence type="ECO:0000259" key="5">
    <source>
        <dbReference type="SMART" id="SM00842"/>
    </source>
</evidence>
<comment type="caution">
    <text evidence="6">The sequence shown here is derived from an EMBL/GenBank/DDBJ whole genome shotgun (WGS) entry which is preliminary data.</text>
</comment>
<evidence type="ECO:0000313" key="6">
    <source>
        <dbReference type="EMBL" id="HHS52639.1"/>
    </source>
</evidence>
<dbReference type="NCBIfam" id="TIGR01174">
    <property type="entry name" value="ftsA"/>
    <property type="match status" value="1"/>
</dbReference>
<dbReference type="CDD" id="cd24048">
    <property type="entry name" value="ASKHA_NBD_FtsA"/>
    <property type="match status" value="1"/>
</dbReference>
<sequence length="313" mass="33793">MGAVPVKKPTKGITEYDLDKVIEQAQAIRLPNDEQILHVIPTQFVVDGQKGIRNPLGLYGIRLEVEALIVISAVTAIENIYRMLDRLGIKARGLVLSSLACSYSVAEPMEKDLGVAVVDIGGVTEISVFKDGELRASKVITLGGRHITQDIAIGLRTPYHRAEAIKLAYGSALVNAVVEDETFPLMDNGSNGKHVSKRLLASIIEPRVEEILIHAEAEIRKTGLADSLSAGVILTGGTAQFPGISVLAEQIFGLPIKIGYPFGLNGEQGAVRSPAYATTVGLIRYGLEGKYLHSRISPSIATIVKEEFRKWFA</sequence>
<feature type="domain" description="SHS2" evidence="5">
    <location>
        <begin position="1"/>
        <end position="105"/>
    </location>
</feature>
<dbReference type="InterPro" id="IPR020823">
    <property type="entry name" value="Cell_div_FtsA"/>
</dbReference>
<dbReference type="InterPro" id="IPR003494">
    <property type="entry name" value="SHS2_FtsA"/>
</dbReference>
<keyword evidence="4" id="KW-0131">Cell cycle</keyword>
<organism evidence="6">
    <name type="scientific">candidate division WOR-3 bacterium</name>
    <dbReference type="NCBI Taxonomy" id="2052148"/>
    <lineage>
        <taxon>Bacteria</taxon>
        <taxon>Bacteria division WOR-3</taxon>
    </lineage>
</organism>
<proteinExistence type="predicted"/>
<dbReference type="InterPro" id="IPR043129">
    <property type="entry name" value="ATPase_NBD"/>
</dbReference>
<dbReference type="SMART" id="SM00842">
    <property type="entry name" value="FtsA"/>
    <property type="match status" value="1"/>
</dbReference>
<dbReference type="AlphaFoldDB" id="A0A7C6EDH6"/>
<keyword evidence="1" id="KW-1003">Cell membrane</keyword>
<evidence type="ECO:0000256" key="4">
    <source>
        <dbReference type="ARBA" id="ARBA00023306"/>
    </source>
</evidence>
<evidence type="ECO:0000256" key="1">
    <source>
        <dbReference type="ARBA" id="ARBA00022475"/>
    </source>
</evidence>
<evidence type="ECO:0000256" key="2">
    <source>
        <dbReference type="ARBA" id="ARBA00022618"/>
    </source>
</evidence>
<reference evidence="6" key="1">
    <citation type="journal article" date="2020" name="mSystems">
        <title>Genome- and Community-Level Interaction Insights into Carbon Utilization and Element Cycling Functions of Hydrothermarchaeota in Hydrothermal Sediment.</title>
        <authorList>
            <person name="Zhou Z."/>
            <person name="Liu Y."/>
            <person name="Xu W."/>
            <person name="Pan J."/>
            <person name="Luo Z.H."/>
            <person name="Li M."/>
        </authorList>
    </citation>
    <scope>NUCLEOTIDE SEQUENCE [LARGE SCALE GENOMIC DNA]</scope>
    <source>
        <strain evidence="6">SpSt-876</strain>
    </source>
</reference>